<dbReference type="RefSeq" id="YP_009195736.1">
    <property type="nucleotide sequence ID" value="NC_028763.1"/>
</dbReference>
<evidence type="ECO:0000313" key="2">
    <source>
        <dbReference type="Proteomes" id="UP000204416"/>
    </source>
</evidence>
<protein>
    <submittedName>
        <fullName evidence="1">Uncharacterized protein</fullName>
    </submittedName>
</protein>
<gene>
    <name evidence="1" type="ORF">P12002S_0062</name>
</gene>
<sequence>MDEIIQLANKAMNMLEVTELNNKDKTLITDVIHKIRKQAFSLNGVGCSFLKELIIKEELLKTKLAENLDLYKEINNMVEYDKTFSQWNKCNLVLWDLKDALYRFGVEVD</sequence>
<dbReference type="Proteomes" id="UP000204416">
    <property type="component" value="Segment"/>
</dbReference>
<evidence type="ECO:0000313" key="1">
    <source>
        <dbReference type="EMBL" id="AKG94318.1"/>
    </source>
</evidence>
<dbReference type="EMBL" id="KR136260">
    <property type="protein sequence ID" value="AKG94318.1"/>
    <property type="molecule type" value="Genomic_DNA"/>
</dbReference>
<proteinExistence type="predicted"/>
<name>A0A0F7IJR5_9CAUD</name>
<accession>A0A0F7IJR5</accession>
<organism evidence="1 2">
    <name type="scientific">Polaribacter phage P12002S</name>
    <dbReference type="NCBI Taxonomy" id="1647387"/>
    <lineage>
        <taxon>Viruses</taxon>
        <taxon>Duplodnaviria</taxon>
        <taxon>Heunggongvirae</taxon>
        <taxon>Uroviricota</taxon>
        <taxon>Caudoviricetes</taxon>
        <taxon>Incheonvirus</taxon>
        <taxon>Incheonvirus P12002S</taxon>
    </lineage>
</organism>
<reference evidence="1 2" key="1">
    <citation type="journal article" date="2015" name="Stand. Genomic Sci.">
        <title>Complete genome sequences of bacteriophages P12002L and P12002S, two lytic phages that infect a marine Polaribacter strain.</title>
        <authorList>
            <person name="Kang I."/>
            <person name="Jang H."/>
            <person name="Cho J.-C."/>
        </authorList>
    </citation>
    <scope>NUCLEOTIDE SEQUENCE [LARGE SCALE GENOMIC DNA]</scope>
</reference>
<dbReference type="KEGG" id="vg:26623032"/>
<dbReference type="GeneID" id="26623032"/>
<dbReference type="OrthoDB" id="33102at10239"/>
<keyword evidence="2" id="KW-1185">Reference proteome</keyword>